<dbReference type="PANTHER" id="PTHR30055">
    <property type="entry name" value="HTH-TYPE TRANSCRIPTIONAL REGULATOR RUTR"/>
    <property type="match status" value="1"/>
</dbReference>
<dbReference type="GO" id="GO:0003700">
    <property type="term" value="F:DNA-binding transcription factor activity"/>
    <property type="evidence" value="ECO:0007669"/>
    <property type="project" value="TreeGrafter"/>
</dbReference>
<dbReference type="GO" id="GO:0000976">
    <property type="term" value="F:transcription cis-regulatory region binding"/>
    <property type="evidence" value="ECO:0007669"/>
    <property type="project" value="TreeGrafter"/>
</dbReference>
<evidence type="ECO:0000313" key="7">
    <source>
        <dbReference type="EMBL" id="NEU99960.1"/>
    </source>
</evidence>
<name>A0A6P1BQK7_9BRAD</name>
<evidence type="ECO:0000313" key="8">
    <source>
        <dbReference type="Proteomes" id="UP000468531"/>
    </source>
</evidence>
<evidence type="ECO:0000256" key="3">
    <source>
        <dbReference type="ARBA" id="ARBA00023163"/>
    </source>
</evidence>
<dbReference type="PROSITE" id="PS50977">
    <property type="entry name" value="HTH_TETR_2"/>
    <property type="match status" value="1"/>
</dbReference>
<dbReference type="EMBL" id="VKHP01000154">
    <property type="protein sequence ID" value="NEU99960.1"/>
    <property type="molecule type" value="Genomic_DNA"/>
</dbReference>
<keyword evidence="2 4" id="KW-0238">DNA-binding</keyword>
<dbReference type="FunFam" id="1.10.10.60:FF:000141">
    <property type="entry name" value="TetR family transcriptional regulator"/>
    <property type="match status" value="1"/>
</dbReference>
<dbReference type="PANTHER" id="PTHR30055:SF146">
    <property type="entry name" value="HTH-TYPE TRANSCRIPTIONAL DUAL REGULATOR CECR"/>
    <property type="match status" value="1"/>
</dbReference>
<evidence type="ECO:0000256" key="2">
    <source>
        <dbReference type="ARBA" id="ARBA00023125"/>
    </source>
</evidence>
<evidence type="ECO:0000259" key="6">
    <source>
        <dbReference type="PROSITE" id="PS50977"/>
    </source>
</evidence>
<dbReference type="PROSITE" id="PS01081">
    <property type="entry name" value="HTH_TETR_1"/>
    <property type="match status" value="1"/>
</dbReference>
<gene>
    <name evidence="7" type="ORF">FNJ47_30120</name>
</gene>
<feature type="region of interest" description="Disordered" evidence="5">
    <location>
        <begin position="1"/>
        <end position="21"/>
    </location>
</feature>
<feature type="compositionally biased region" description="Low complexity" evidence="5">
    <location>
        <begin position="9"/>
        <end position="21"/>
    </location>
</feature>
<dbReference type="InterPro" id="IPR050109">
    <property type="entry name" value="HTH-type_TetR-like_transc_reg"/>
</dbReference>
<dbReference type="SUPFAM" id="SSF46689">
    <property type="entry name" value="Homeodomain-like"/>
    <property type="match status" value="1"/>
</dbReference>
<dbReference type="RefSeq" id="WP_163159545.1">
    <property type="nucleotide sequence ID" value="NZ_VKHP01000154.1"/>
</dbReference>
<dbReference type="InterPro" id="IPR009057">
    <property type="entry name" value="Homeodomain-like_sf"/>
</dbReference>
<dbReference type="PRINTS" id="PR00455">
    <property type="entry name" value="HTHTETR"/>
</dbReference>
<dbReference type="InterPro" id="IPR001647">
    <property type="entry name" value="HTH_TetR"/>
</dbReference>
<dbReference type="Gene3D" id="1.10.357.10">
    <property type="entry name" value="Tetracycline Repressor, domain 2"/>
    <property type="match status" value="1"/>
</dbReference>
<reference evidence="7 8" key="1">
    <citation type="journal article" date="2020" name="Arch. Microbiol.">
        <title>Bradyrhizobium uaiense sp. nov., a new highly efficient cowpea symbiont.</title>
        <authorList>
            <person name="Cabral Michel D."/>
            <person name="Azarias Guimaraes A."/>
            <person name="Martins da Costa E."/>
            <person name="Soares de Carvalho T."/>
            <person name="Balsanelli E."/>
            <person name="Willems A."/>
            <person name="Maltempi de Souza E."/>
            <person name="de Souza Moreira F.M."/>
        </authorList>
    </citation>
    <scope>NUCLEOTIDE SEQUENCE [LARGE SCALE GENOMIC DNA]</scope>
    <source>
        <strain evidence="7 8">UFLA 03-164</strain>
    </source>
</reference>
<dbReference type="Proteomes" id="UP000468531">
    <property type="component" value="Unassembled WGS sequence"/>
</dbReference>
<keyword evidence="8" id="KW-1185">Reference proteome</keyword>
<protein>
    <submittedName>
        <fullName evidence="7">TetR/AcrR family transcriptional regulator</fullName>
    </submittedName>
</protein>
<dbReference type="AlphaFoldDB" id="A0A6P1BQK7"/>
<sequence>MTTSTLKMPRAPKTKTATGTATRPIEVRAGRPPKELAGEVDARILDAARKVFLQRGFEGASIDEIADVARSGKRTIYARFQDKRALFTEVVTRDILSRIAEFKADAPVGVTVEERLTSVASTLLHWGLDADRIGLMRLAIAEAHRFPDLAATVNRRARALATELGIHLLRDLTQSDELGKLPAFAPEQLPTTARMFLDIIAVPMLLRALFEVDLKALDPELDEHVARGVAFFVAACRSGWSENPTQ</sequence>
<organism evidence="7 8">
    <name type="scientific">Bradyrhizobium uaiense</name>
    <dbReference type="NCBI Taxonomy" id="2594946"/>
    <lineage>
        <taxon>Bacteria</taxon>
        <taxon>Pseudomonadati</taxon>
        <taxon>Pseudomonadota</taxon>
        <taxon>Alphaproteobacteria</taxon>
        <taxon>Hyphomicrobiales</taxon>
        <taxon>Nitrobacteraceae</taxon>
        <taxon>Bradyrhizobium</taxon>
    </lineage>
</organism>
<feature type="DNA-binding region" description="H-T-H motif" evidence="4">
    <location>
        <begin position="61"/>
        <end position="80"/>
    </location>
</feature>
<evidence type="ECO:0000256" key="5">
    <source>
        <dbReference type="SAM" id="MobiDB-lite"/>
    </source>
</evidence>
<accession>A0A6P1BQK7</accession>
<dbReference type="Pfam" id="PF14246">
    <property type="entry name" value="TetR_C_7"/>
    <property type="match status" value="1"/>
</dbReference>
<evidence type="ECO:0000256" key="4">
    <source>
        <dbReference type="PROSITE-ProRule" id="PRU00335"/>
    </source>
</evidence>
<evidence type="ECO:0000256" key="1">
    <source>
        <dbReference type="ARBA" id="ARBA00023015"/>
    </source>
</evidence>
<keyword evidence="1" id="KW-0805">Transcription regulation</keyword>
<dbReference type="InterPro" id="IPR023772">
    <property type="entry name" value="DNA-bd_HTH_TetR-type_CS"/>
</dbReference>
<comment type="caution">
    <text evidence="7">The sequence shown here is derived from an EMBL/GenBank/DDBJ whole genome shotgun (WGS) entry which is preliminary data.</text>
</comment>
<proteinExistence type="predicted"/>
<feature type="domain" description="HTH tetR-type" evidence="6">
    <location>
        <begin position="38"/>
        <end position="98"/>
    </location>
</feature>
<dbReference type="Gene3D" id="1.10.10.60">
    <property type="entry name" value="Homeodomain-like"/>
    <property type="match status" value="1"/>
</dbReference>
<dbReference type="Pfam" id="PF00440">
    <property type="entry name" value="TetR_N"/>
    <property type="match status" value="1"/>
</dbReference>
<dbReference type="InterPro" id="IPR039536">
    <property type="entry name" value="TetR_C_Proteobacteria"/>
</dbReference>
<keyword evidence="3" id="KW-0804">Transcription</keyword>